<dbReference type="AlphaFoldDB" id="W3VAS8"/>
<dbReference type="EMBL" id="AYSJ01000007">
    <property type="protein sequence ID" value="ETS32149.1"/>
    <property type="molecule type" value="Genomic_DNA"/>
</dbReference>
<protein>
    <submittedName>
        <fullName evidence="1">Uncharacterized protein</fullName>
    </submittedName>
</protein>
<gene>
    <name evidence="1" type="ORF">PTE_01695</name>
</gene>
<organism evidence="1 2">
    <name type="scientific">Photorhabdus khanii NC19</name>
    <dbReference type="NCBI Taxonomy" id="1004151"/>
    <lineage>
        <taxon>Bacteria</taxon>
        <taxon>Pseudomonadati</taxon>
        <taxon>Pseudomonadota</taxon>
        <taxon>Gammaproteobacteria</taxon>
        <taxon>Enterobacterales</taxon>
        <taxon>Morganellaceae</taxon>
        <taxon>Photorhabdus</taxon>
    </lineage>
</organism>
<evidence type="ECO:0000313" key="1">
    <source>
        <dbReference type="EMBL" id="ETS32149.1"/>
    </source>
</evidence>
<accession>W3VAS8</accession>
<name>W3VAS8_9GAMM</name>
<evidence type="ECO:0000313" key="2">
    <source>
        <dbReference type="Proteomes" id="UP000018957"/>
    </source>
</evidence>
<dbReference type="Proteomes" id="UP000018957">
    <property type="component" value="Unassembled WGS sequence"/>
</dbReference>
<sequence>MVFNRKSLTVNSELKVNLHVKEYYPNKIGV</sequence>
<reference evidence="1 2" key="1">
    <citation type="submission" date="2013-11" db="EMBL/GenBank/DDBJ databases">
        <title>Elucidation of the Photorhabdus temperata genome and generation of transposon mutant library to identify motility mutants.</title>
        <authorList>
            <person name="Hurst S.G.IV."/>
            <person name="Micheals B."/>
            <person name="Abebe-Akele F."/>
            <person name="Rowedder H."/>
            <person name="Bullock H."/>
            <person name="Jackobeck R."/>
            <person name="Janicki E."/>
            <person name="Tisa L.S."/>
        </authorList>
    </citation>
    <scope>NUCLEOTIDE SEQUENCE [LARGE SCALE GENOMIC DNA]</scope>
    <source>
        <strain evidence="1 2">NC19</strain>
    </source>
</reference>
<comment type="caution">
    <text evidence="1">The sequence shown here is derived from an EMBL/GenBank/DDBJ whole genome shotgun (WGS) entry which is preliminary data.</text>
</comment>
<keyword evidence="2" id="KW-1185">Reference proteome</keyword>
<proteinExistence type="predicted"/>